<comment type="caution">
    <text evidence="3">The sequence shown here is derived from an EMBL/GenBank/DDBJ whole genome shotgun (WGS) entry which is preliminary data.</text>
</comment>
<evidence type="ECO:0000313" key="3">
    <source>
        <dbReference type="EMBL" id="MFH0254083.1"/>
    </source>
</evidence>
<name>A0ABW7I7M5_9RHOB</name>
<dbReference type="Gene3D" id="3.40.50.10180">
    <property type="entry name" value="Glycerate kinase, MOFRL-like N-terminal domain"/>
    <property type="match status" value="1"/>
</dbReference>
<keyword evidence="3" id="KW-0418">Kinase</keyword>
<feature type="domain" description="MOFRL" evidence="1">
    <location>
        <begin position="304"/>
        <end position="409"/>
    </location>
</feature>
<evidence type="ECO:0000259" key="1">
    <source>
        <dbReference type="Pfam" id="PF05161"/>
    </source>
</evidence>
<organism evidence="3 4">
    <name type="scientific">Roseovarius aquimarinus</name>
    <dbReference type="NCBI Taxonomy" id="1229156"/>
    <lineage>
        <taxon>Bacteria</taxon>
        <taxon>Pseudomonadati</taxon>
        <taxon>Pseudomonadota</taxon>
        <taxon>Alphaproteobacteria</taxon>
        <taxon>Rhodobacterales</taxon>
        <taxon>Roseobacteraceae</taxon>
        <taxon>Roseovarius</taxon>
    </lineage>
</organism>
<dbReference type="InterPro" id="IPR038614">
    <property type="entry name" value="GK_N_sf"/>
</dbReference>
<dbReference type="RefSeq" id="WP_377170584.1">
    <property type="nucleotide sequence ID" value="NZ_JBHTJC010000002.1"/>
</dbReference>
<dbReference type="SUPFAM" id="SSF82544">
    <property type="entry name" value="GckA/TtuD-like"/>
    <property type="match status" value="1"/>
</dbReference>
<dbReference type="InterPro" id="IPR025286">
    <property type="entry name" value="MOFRL_assoc_dom"/>
</dbReference>
<gene>
    <name evidence="3" type="ORF">ACGRVM_09265</name>
</gene>
<proteinExistence type="predicted"/>
<dbReference type="InterPro" id="IPR039760">
    <property type="entry name" value="MOFRL_protein"/>
</dbReference>
<keyword evidence="4" id="KW-1185">Reference proteome</keyword>
<evidence type="ECO:0000313" key="4">
    <source>
        <dbReference type="Proteomes" id="UP001607157"/>
    </source>
</evidence>
<accession>A0ABW7I7M5</accession>
<keyword evidence="3" id="KW-0808">Transferase</keyword>
<dbReference type="InterPro" id="IPR007835">
    <property type="entry name" value="MOFRL"/>
</dbReference>
<dbReference type="GO" id="GO:0016301">
    <property type="term" value="F:kinase activity"/>
    <property type="evidence" value="ECO:0007669"/>
    <property type="project" value="UniProtKB-KW"/>
</dbReference>
<dbReference type="PANTHER" id="PTHR12227">
    <property type="entry name" value="GLYCERATE KINASE"/>
    <property type="match status" value="1"/>
</dbReference>
<dbReference type="Pfam" id="PF05161">
    <property type="entry name" value="MOFRL"/>
    <property type="match status" value="1"/>
</dbReference>
<reference evidence="3 4" key="1">
    <citation type="submission" date="2024-10" db="EMBL/GenBank/DDBJ databases">
        <authorList>
            <person name="Yang X.-N."/>
        </authorList>
    </citation>
    <scope>NUCLEOTIDE SEQUENCE [LARGE SCALE GENOMIC DNA]</scope>
    <source>
        <strain evidence="3 4">CAU 1059</strain>
    </source>
</reference>
<feature type="domain" description="MOFRL-associated" evidence="2">
    <location>
        <begin position="10"/>
        <end position="237"/>
    </location>
</feature>
<sequence length="418" mass="42860">MTGKDLKAAVRDLFLAGVRAADPGQAVRRALSAAPLAPAPKGRLLLIAFGKASCAMMAEALRHVPRGQRIEAIAVPNYENAAPIEGCRVMPAGHPLPDENGLEAGVAVMDMLRAAGAEDRVLCLISGGGSALLPTPREGLSLGEKIEVSRLLLAGGFDIGQMNRVRQRLSVLKGGGLVDLAHPAPVRSLIISDVVGDDLSIIASGPTAPPATGADPADLLQSAGLWDALPAVARDLLSAPRRVARRDAENALICSNAQSLAAIADAAPDWAPQVAKEPLVGDVGDAARSLLAQIEAAPKGARQLLIWGGETTVRIAGTGRGGRNQELTVRFARLAAHLPGEWVFLSGGTDGRDGPTDAAGGIVDSRTLGKARAGGVDVDAALADNDSYRILGAAGDLLSIGATGTNVADIQIFLRLDG</sequence>
<dbReference type="InterPro" id="IPR037035">
    <property type="entry name" value="GK-like_C_sf"/>
</dbReference>
<evidence type="ECO:0000259" key="2">
    <source>
        <dbReference type="Pfam" id="PF13660"/>
    </source>
</evidence>
<protein>
    <submittedName>
        <fullName evidence="3">Glycerate kinase</fullName>
    </submittedName>
</protein>
<dbReference type="Proteomes" id="UP001607157">
    <property type="component" value="Unassembled WGS sequence"/>
</dbReference>
<dbReference type="EMBL" id="JBIHMM010000002">
    <property type="protein sequence ID" value="MFH0254083.1"/>
    <property type="molecule type" value="Genomic_DNA"/>
</dbReference>
<dbReference type="PANTHER" id="PTHR12227:SF0">
    <property type="entry name" value="GLYCERATE KINASE"/>
    <property type="match status" value="1"/>
</dbReference>
<dbReference type="Pfam" id="PF13660">
    <property type="entry name" value="DUF4147"/>
    <property type="match status" value="1"/>
</dbReference>
<dbReference type="Gene3D" id="3.40.1480.10">
    <property type="entry name" value="MOFRL domain"/>
    <property type="match status" value="1"/>
</dbReference>